<feature type="transmembrane region" description="Helical" evidence="3">
    <location>
        <begin position="215"/>
        <end position="238"/>
    </location>
</feature>
<sequence>MALSCGGPPKFRGSVRPHTPNTPKSGTGYTSTFLIYYENILYAELFTIFKLISLVYIAALSTQTLSIILLIFAGHIGDGSTALAAVSLCQVFVDITGYYLHFAISSALGMLASQAFGAMSSSHFHFWINIMNRLILIKQSRQVVSLTDQYMLVTISIQSIVLIAGISIWRRLFTLDERVVIGLSDIAFIIAIYHSFDSVVVEFQGMLRGIGKQDLGYITSLGFCIVAFPVSIILSVGWKMSTLGYWLGIMTGYIARVVLWLIIPICCIKWNNIEQKVRI</sequence>
<dbReference type="Pfam" id="PF01554">
    <property type="entry name" value="MatE"/>
    <property type="match status" value="1"/>
</dbReference>
<accession>A0AAV7JW79</accession>
<dbReference type="GO" id="GO:0015297">
    <property type="term" value="F:antiporter activity"/>
    <property type="evidence" value="ECO:0007669"/>
    <property type="project" value="InterPro"/>
</dbReference>
<dbReference type="AlphaFoldDB" id="A0AAV7JW79"/>
<feature type="transmembrane region" description="Helical" evidence="3">
    <location>
        <begin position="244"/>
        <end position="268"/>
    </location>
</feature>
<keyword evidence="3" id="KW-1133">Transmembrane helix</keyword>
<name>A0AAV7JW79_9METZ</name>
<dbReference type="GO" id="GO:0042910">
    <property type="term" value="F:xenobiotic transmembrane transporter activity"/>
    <property type="evidence" value="ECO:0007669"/>
    <property type="project" value="InterPro"/>
</dbReference>
<keyword evidence="3" id="KW-0472">Membrane</keyword>
<gene>
    <name evidence="4" type="ORF">LOD99_4235</name>
</gene>
<protein>
    <submittedName>
        <fullName evidence="4">Protein DETOXIFICATION 16-like isoform X2</fullName>
    </submittedName>
</protein>
<feature type="transmembrane region" description="Helical" evidence="3">
    <location>
        <begin position="181"/>
        <end position="203"/>
    </location>
</feature>
<comment type="similarity">
    <text evidence="1">Belongs to the multi antimicrobial extrusion (MATE) (TC 2.A.66.1) family.</text>
</comment>
<keyword evidence="3" id="KW-0812">Transmembrane</keyword>
<feature type="transmembrane region" description="Helical" evidence="3">
    <location>
        <begin position="149"/>
        <end position="169"/>
    </location>
</feature>
<dbReference type="Proteomes" id="UP001165289">
    <property type="component" value="Unassembled WGS sequence"/>
</dbReference>
<evidence type="ECO:0000313" key="5">
    <source>
        <dbReference type="Proteomes" id="UP001165289"/>
    </source>
</evidence>
<evidence type="ECO:0000313" key="4">
    <source>
        <dbReference type="EMBL" id="KAI6652849.1"/>
    </source>
</evidence>
<organism evidence="4 5">
    <name type="scientific">Oopsacas minuta</name>
    <dbReference type="NCBI Taxonomy" id="111878"/>
    <lineage>
        <taxon>Eukaryota</taxon>
        <taxon>Metazoa</taxon>
        <taxon>Porifera</taxon>
        <taxon>Hexactinellida</taxon>
        <taxon>Hexasterophora</taxon>
        <taxon>Lyssacinosida</taxon>
        <taxon>Leucopsacidae</taxon>
        <taxon>Oopsacas</taxon>
    </lineage>
</organism>
<keyword evidence="5" id="KW-1185">Reference proteome</keyword>
<reference evidence="4 5" key="1">
    <citation type="journal article" date="2023" name="BMC Biol.">
        <title>The compact genome of the sponge Oopsacas minuta (Hexactinellida) is lacking key metazoan core genes.</title>
        <authorList>
            <person name="Santini S."/>
            <person name="Schenkelaars Q."/>
            <person name="Jourda C."/>
            <person name="Duchesne M."/>
            <person name="Belahbib H."/>
            <person name="Rocher C."/>
            <person name="Selva M."/>
            <person name="Riesgo A."/>
            <person name="Vervoort M."/>
            <person name="Leys S.P."/>
            <person name="Kodjabachian L."/>
            <person name="Le Bivic A."/>
            <person name="Borchiellini C."/>
            <person name="Claverie J.M."/>
            <person name="Renard E."/>
        </authorList>
    </citation>
    <scope>NUCLEOTIDE SEQUENCE [LARGE SCALE GENOMIC DNA]</scope>
    <source>
        <strain evidence="4">SPO-2</strain>
    </source>
</reference>
<dbReference type="EMBL" id="JAKMXF010000297">
    <property type="protein sequence ID" value="KAI6652849.1"/>
    <property type="molecule type" value="Genomic_DNA"/>
</dbReference>
<proteinExistence type="inferred from homology"/>
<feature type="transmembrane region" description="Helical" evidence="3">
    <location>
        <begin position="99"/>
        <end position="128"/>
    </location>
</feature>
<evidence type="ECO:0000256" key="2">
    <source>
        <dbReference type="SAM" id="MobiDB-lite"/>
    </source>
</evidence>
<feature type="region of interest" description="Disordered" evidence="2">
    <location>
        <begin position="1"/>
        <end position="23"/>
    </location>
</feature>
<comment type="caution">
    <text evidence="4">The sequence shown here is derived from an EMBL/GenBank/DDBJ whole genome shotgun (WGS) entry which is preliminary data.</text>
</comment>
<evidence type="ECO:0000256" key="3">
    <source>
        <dbReference type="SAM" id="Phobius"/>
    </source>
</evidence>
<evidence type="ECO:0000256" key="1">
    <source>
        <dbReference type="ARBA" id="ARBA00010199"/>
    </source>
</evidence>
<dbReference type="GO" id="GO:0016020">
    <property type="term" value="C:membrane"/>
    <property type="evidence" value="ECO:0007669"/>
    <property type="project" value="InterPro"/>
</dbReference>
<dbReference type="InterPro" id="IPR002528">
    <property type="entry name" value="MATE_fam"/>
</dbReference>
<dbReference type="PANTHER" id="PTHR11206">
    <property type="entry name" value="MULTIDRUG RESISTANCE PROTEIN"/>
    <property type="match status" value="1"/>
</dbReference>